<feature type="compositionally biased region" description="Low complexity" evidence="1">
    <location>
        <begin position="298"/>
        <end position="316"/>
    </location>
</feature>
<keyword evidence="3" id="KW-1185">Reference proteome</keyword>
<feature type="compositionally biased region" description="Basic and acidic residues" evidence="1">
    <location>
        <begin position="317"/>
        <end position="332"/>
    </location>
</feature>
<sequence>MREIKEMLGLFQRYECFEQAGFVAALLAQADGQSPPYPVVRAFFEDQVQRCSSVAGSPLAARFISGVQVYVLSLIDNGLDDAALSDAVNIILQLIFQLPYMRSFDLRRNCFSIEGVKRIEEQLRDMDGITGVIKSADGAINVHSGNQLRMTLHIGEQLEKSQLAKEVDFTVDQTLSHADADPFLETAASRSEHPWTKQQAPQRPPQKAVPDVSSVPLEKPSAAPAAPAVGGPPVGLGGPGNLAALNKKLSKSKTGGSLPDPKKRAKNRAKAAPPPMLEYIPRDHMDKWQVAPPSARIPLSASAPALERLRRPPSSSRELRAKEEPEPRRAADRSPLIPQRSVKKLPSHGYR</sequence>
<feature type="compositionally biased region" description="Low complexity" evidence="1">
    <location>
        <begin position="241"/>
        <end position="258"/>
    </location>
</feature>
<feature type="compositionally biased region" description="Low complexity" evidence="1">
    <location>
        <begin position="197"/>
        <end position="210"/>
    </location>
</feature>
<reference evidence="2 3" key="1">
    <citation type="submission" date="2024-02" db="EMBL/GenBank/DDBJ databases">
        <authorList>
            <person name="Chen Y."/>
            <person name="Shah S."/>
            <person name="Dougan E. K."/>
            <person name="Thang M."/>
            <person name="Chan C."/>
        </authorList>
    </citation>
    <scope>NUCLEOTIDE SEQUENCE [LARGE SCALE GENOMIC DNA]</scope>
</reference>
<protein>
    <submittedName>
        <fullName evidence="2">Uncharacterized protein</fullName>
    </submittedName>
</protein>
<accession>A0ABP0SQH8</accession>
<dbReference type="Proteomes" id="UP001642484">
    <property type="component" value="Unassembled WGS sequence"/>
</dbReference>
<dbReference type="EMBL" id="CAXAMN010028028">
    <property type="protein sequence ID" value="CAK9114638.1"/>
    <property type="molecule type" value="Genomic_DNA"/>
</dbReference>
<feature type="region of interest" description="Disordered" evidence="1">
    <location>
        <begin position="188"/>
        <end position="351"/>
    </location>
</feature>
<evidence type="ECO:0000313" key="3">
    <source>
        <dbReference type="Proteomes" id="UP001642484"/>
    </source>
</evidence>
<gene>
    <name evidence="2" type="ORF">CCMP2556_LOCUS52999</name>
</gene>
<evidence type="ECO:0000256" key="1">
    <source>
        <dbReference type="SAM" id="MobiDB-lite"/>
    </source>
</evidence>
<proteinExistence type="predicted"/>
<evidence type="ECO:0000313" key="2">
    <source>
        <dbReference type="EMBL" id="CAK9114638.1"/>
    </source>
</evidence>
<feature type="compositionally biased region" description="Basic residues" evidence="1">
    <location>
        <begin position="341"/>
        <end position="351"/>
    </location>
</feature>
<feature type="compositionally biased region" description="Low complexity" evidence="1">
    <location>
        <begin position="222"/>
        <end position="231"/>
    </location>
</feature>
<name>A0ABP0SQH8_9DINO</name>
<organism evidence="2 3">
    <name type="scientific">Durusdinium trenchii</name>
    <dbReference type="NCBI Taxonomy" id="1381693"/>
    <lineage>
        <taxon>Eukaryota</taxon>
        <taxon>Sar</taxon>
        <taxon>Alveolata</taxon>
        <taxon>Dinophyceae</taxon>
        <taxon>Suessiales</taxon>
        <taxon>Symbiodiniaceae</taxon>
        <taxon>Durusdinium</taxon>
    </lineage>
</organism>
<comment type="caution">
    <text evidence="2">The sequence shown here is derived from an EMBL/GenBank/DDBJ whole genome shotgun (WGS) entry which is preliminary data.</text>
</comment>